<proteinExistence type="predicted"/>
<accession>A0A0C2HBZ3</accession>
<protein>
    <submittedName>
        <fullName evidence="1">Uncharacterized protein</fullName>
    </submittedName>
</protein>
<evidence type="ECO:0000313" key="1">
    <source>
        <dbReference type="EMBL" id="KIH69184.1"/>
    </source>
</evidence>
<dbReference type="SUPFAM" id="SSF56672">
    <property type="entry name" value="DNA/RNA polymerases"/>
    <property type="match status" value="1"/>
</dbReference>
<sequence length="168" mass="19334">MTPLKSVRMDNYVRLPFEDNRDSLPNNYKLAHRRLVTVMQKLSEKPGLLQQYDDVFKDQVQKGIIEKAINREPSNASVVHYLPHQAVITPQKETTKVGIVFDASSHYKDCPSLNEVLYQVPTLLPELYGMLLRFRVKPFLSIPDVEKAFLQIRLQEAEMRQGSCGCET</sequence>
<name>A0A0C2HBZ3_9BILA</name>
<reference evidence="1 2" key="1">
    <citation type="submission" date="2013-12" db="EMBL/GenBank/DDBJ databases">
        <title>Draft genome of the parsitic nematode Ancylostoma duodenale.</title>
        <authorList>
            <person name="Mitreva M."/>
        </authorList>
    </citation>
    <scope>NUCLEOTIDE SEQUENCE [LARGE SCALE GENOMIC DNA]</scope>
    <source>
        <strain evidence="1 2">Zhejiang</strain>
    </source>
</reference>
<evidence type="ECO:0000313" key="2">
    <source>
        <dbReference type="Proteomes" id="UP000054047"/>
    </source>
</evidence>
<dbReference type="Proteomes" id="UP000054047">
    <property type="component" value="Unassembled WGS sequence"/>
</dbReference>
<dbReference type="OrthoDB" id="5866796at2759"/>
<dbReference type="InterPro" id="IPR043502">
    <property type="entry name" value="DNA/RNA_pol_sf"/>
</dbReference>
<dbReference type="AlphaFoldDB" id="A0A0C2HBZ3"/>
<organism evidence="1 2">
    <name type="scientific">Ancylostoma duodenale</name>
    <dbReference type="NCBI Taxonomy" id="51022"/>
    <lineage>
        <taxon>Eukaryota</taxon>
        <taxon>Metazoa</taxon>
        <taxon>Ecdysozoa</taxon>
        <taxon>Nematoda</taxon>
        <taxon>Chromadorea</taxon>
        <taxon>Rhabditida</taxon>
        <taxon>Rhabditina</taxon>
        <taxon>Rhabditomorpha</taxon>
        <taxon>Strongyloidea</taxon>
        <taxon>Ancylostomatidae</taxon>
        <taxon>Ancylostomatinae</taxon>
        <taxon>Ancylostoma</taxon>
    </lineage>
</organism>
<gene>
    <name evidence="1" type="ORF">ANCDUO_00468</name>
</gene>
<dbReference type="PANTHER" id="PTHR47331:SF1">
    <property type="entry name" value="GAG-LIKE PROTEIN"/>
    <property type="match status" value="1"/>
</dbReference>
<dbReference type="PANTHER" id="PTHR47331">
    <property type="entry name" value="PHD-TYPE DOMAIN-CONTAINING PROTEIN"/>
    <property type="match status" value="1"/>
</dbReference>
<dbReference type="EMBL" id="KN726205">
    <property type="protein sequence ID" value="KIH69184.1"/>
    <property type="molecule type" value="Genomic_DNA"/>
</dbReference>
<keyword evidence="2" id="KW-1185">Reference proteome</keyword>